<accession>F2QVX4</accession>
<dbReference type="EMBL" id="FR839630">
    <property type="protein sequence ID" value="CCA39552.1"/>
    <property type="molecule type" value="Genomic_DNA"/>
</dbReference>
<feature type="compositionally biased region" description="Low complexity" evidence="1">
    <location>
        <begin position="78"/>
        <end position="89"/>
    </location>
</feature>
<feature type="region of interest" description="Disordered" evidence="1">
    <location>
        <begin position="69"/>
        <end position="106"/>
    </location>
</feature>
<gene>
    <name evidence="3" type="ordered locus">PP7435_Chr3-0594</name>
</gene>
<reference key="2">
    <citation type="submission" date="2011-04" db="EMBL/GenBank/DDBJ databases">
        <title>High-quality genome sequence of Pichia pastoris CBS 7435.</title>
        <authorList>
            <person name="Kueberl A."/>
            <person name="Schneider J."/>
            <person name="Thallinger G.G."/>
            <person name="Anderl I."/>
            <person name="Wibberg D."/>
            <person name="Hajek T."/>
            <person name="Jaenicke S."/>
            <person name="Brinkrolf K."/>
            <person name="Goesmann A."/>
            <person name="Szczepanowski R."/>
            <person name="Puehler A."/>
            <person name="Schwab H."/>
            <person name="Glieder A."/>
            <person name="Pichler H."/>
        </authorList>
    </citation>
    <scope>NUCLEOTIDE SEQUENCE</scope>
    <source>
        <strain>CBS 7435</strain>
    </source>
</reference>
<dbReference type="AlphaFoldDB" id="F2QVX4"/>
<reference evidence="3 4" key="1">
    <citation type="journal article" date="2011" name="J. Biotechnol.">
        <title>High-quality genome sequence of Pichia pastoris CBS7435.</title>
        <authorList>
            <person name="Kuberl A."/>
            <person name="Schneider J."/>
            <person name="Thallinger G.G."/>
            <person name="Anderl I."/>
            <person name="Wibberg D."/>
            <person name="Hajek T."/>
            <person name="Jaenicke S."/>
            <person name="Brinkrolf K."/>
            <person name="Goesmann A."/>
            <person name="Szczepanowski R."/>
            <person name="Puhler A."/>
            <person name="Schwab H."/>
            <person name="Glieder A."/>
            <person name="Pichler H."/>
        </authorList>
    </citation>
    <scope>NUCLEOTIDE SEQUENCE [LARGE SCALE GENOMIC DNA]</scope>
    <source>
        <strain evidence="4">ATCC 76273 / CBS 7435 / CECT 11047 / NRRL Y-11430 / Wegner 21-1</strain>
    </source>
</reference>
<evidence type="ECO:0000256" key="2">
    <source>
        <dbReference type="SAM" id="SignalP"/>
    </source>
</evidence>
<name>F2QVX4_KOMPC</name>
<dbReference type="Proteomes" id="UP000006853">
    <property type="component" value="Chromosome 3"/>
</dbReference>
<feature type="chain" id="PRO_5030168998" evidence="2">
    <location>
        <begin position="23"/>
        <end position="193"/>
    </location>
</feature>
<keyword evidence="4" id="KW-1185">Reference proteome</keyword>
<organism evidence="3 4">
    <name type="scientific">Komagataella phaffii (strain ATCC 76273 / CBS 7435 / CECT 11047 / NRRL Y-11430 / Wegner 21-1)</name>
    <name type="common">Yeast</name>
    <name type="synonym">Pichia pastoris</name>
    <dbReference type="NCBI Taxonomy" id="981350"/>
    <lineage>
        <taxon>Eukaryota</taxon>
        <taxon>Fungi</taxon>
        <taxon>Dikarya</taxon>
        <taxon>Ascomycota</taxon>
        <taxon>Saccharomycotina</taxon>
        <taxon>Pichiomycetes</taxon>
        <taxon>Pichiales</taxon>
        <taxon>Pichiaceae</taxon>
        <taxon>Komagataella</taxon>
    </lineage>
</organism>
<protein>
    <submittedName>
        <fullName evidence="3">Uncharacterized protein</fullName>
    </submittedName>
</protein>
<sequence length="193" mass="20786">MQFASFLVSLFAINTVTPTADSTATDAHVVTITITDMSVSIFTPWGRFDKTTPYSYYYNTVGSSGSTSTSTWGRFDKTTPSSTTTSSGTHQWGRFDKTTPTTTTRTLSTTTTWGRFDKTTPSVTTTSSGTHVWGRFDKTTPSTTSETTTTRTWGRFDNTPDPTTTTLYLNGGQVASAQWGLVGLVGGAALMAL</sequence>
<evidence type="ECO:0000313" key="4">
    <source>
        <dbReference type="Proteomes" id="UP000006853"/>
    </source>
</evidence>
<evidence type="ECO:0000313" key="3">
    <source>
        <dbReference type="EMBL" id="CCA39552.1"/>
    </source>
</evidence>
<dbReference type="HOGENOM" id="CLU_098355_0_0_1"/>
<reference evidence="3 4" key="3">
    <citation type="journal article" date="2016" name="FEMS Yeast Res.">
        <title>Curation of the genome annotation of Pichia pastoris (Komagataella phaffii) CBS7435 from gene level to protein function.</title>
        <authorList>
            <person name="Valli M."/>
            <person name="Tatto N.E."/>
            <person name="Peymann A."/>
            <person name="Gruber C."/>
            <person name="Landes N."/>
            <person name="Ekker H."/>
            <person name="Thallinger G.G."/>
            <person name="Mattanovich D."/>
            <person name="Gasser B."/>
            <person name="Graf A.B."/>
        </authorList>
    </citation>
    <scope>GENOME REANNOTATION</scope>
    <source>
        <strain evidence="3 4">ATCC 76273 / CBS 7435 / CECT 11047 / NRRL Y-11430 / Wegner 21-1</strain>
    </source>
</reference>
<proteinExistence type="predicted"/>
<feature type="signal peptide" evidence="2">
    <location>
        <begin position="1"/>
        <end position="22"/>
    </location>
</feature>
<keyword evidence="2" id="KW-0732">Signal</keyword>
<evidence type="ECO:0000256" key="1">
    <source>
        <dbReference type="SAM" id="MobiDB-lite"/>
    </source>
</evidence>